<evidence type="ECO:0000313" key="8">
    <source>
        <dbReference type="Proteomes" id="UP001272987"/>
    </source>
</evidence>
<name>A0AAP6BI57_9ACTN</name>
<feature type="compositionally biased region" description="Basic and acidic residues" evidence="3">
    <location>
        <begin position="1"/>
        <end position="11"/>
    </location>
</feature>
<dbReference type="InterPro" id="IPR027383">
    <property type="entry name" value="Znf_put"/>
</dbReference>
<dbReference type="Proteomes" id="UP001272987">
    <property type="component" value="Unassembled WGS sequence"/>
</dbReference>
<feature type="region of interest" description="Disordered" evidence="3">
    <location>
        <begin position="1"/>
        <end position="36"/>
    </location>
</feature>
<sequence length="313" mass="32779">MTGRRDREAGEGRVNGVRPADPRPGVPDGDPSHPTTALLRAYANRPLPAAARDAVEAHVDQCADCREQLAPLMADDPGLTALWQRVDHAVDEPDRSLLERCALRVGVPEDAARLCAAMPGLRRSWWAGAALLLLLAVAAARWSGSASAPLLYFALVPALSAVGVVTVTGRRFDPAYVWLAVSPLGGFRVVLLRAAAVQLLSLALGAAGAAGLPLPFLARLGWLVPSLMLTALCLALSSRMDALPTIGLTLAAWALCLGATYNTDLPAATRMLLPGTQLVMAGVALLAAGALVALRDGFDRPTARSRTTTRRAA</sequence>
<comment type="caution">
    <text evidence="6">The sequence shown here is derived from an EMBL/GenBank/DDBJ whole genome shotgun (WGS) entry which is preliminary data.</text>
</comment>
<evidence type="ECO:0000256" key="4">
    <source>
        <dbReference type="SAM" id="Phobius"/>
    </source>
</evidence>
<protein>
    <submittedName>
        <fullName evidence="6">Zf-HC2 domain-containing protein</fullName>
    </submittedName>
</protein>
<feature type="transmembrane region" description="Helical" evidence="4">
    <location>
        <begin position="150"/>
        <end position="169"/>
    </location>
</feature>
<keyword evidence="4" id="KW-0472">Membrane</keyword>
<dbReference type="GeneID" id="69805664"/>
<keyword evidence="1" id="KW-0805">Transcription regulation</keyword>
<feature type="transmembrane region" description="Helical" evidence="4">
    <location>
        <begin position="125"/>
        <end position="144"/>
    </location>
</feature>
<feature type="transmembrane region" description="Helical" evidence="4">
    <location>
        <begin position="216"/>
        <end position="236"/>
    </location>
</feature>
<evidence type="ECO:0000313" key="6">
    <source>
        <dbReference type="EMBL" id="MDX2965189.1"/>
    </source>
</evidence>
<keyword evidence="4" id="KW-1133">Transmembrane helix</keyword>
<feature type="domain" description="Putative zinc-finger" evidence="5">
    <location>
        <begin position="36"/>
        <end position="66"/>
    </location>
</feature>
<gene>
    <name evidence="6" type="ORF">PV399_36515</name>
    <name evidence="7" type="ORF">PV666_37765</name>
</gene>
<dbReference type="Gene3D" id="1.10.10.1320">
    <property type="entry name" value="Anti-sigma factor, zinc-finger domain"/>
    <property type="match status" value="1"/>
</dbReference>
<keyword evidence="2" id="KW-0804">Transcription</keyword>
<proteinExistence type="predicted"/>
<keyword evidence="8" id="KW-1185">Reference proteome</keyword>
<evidence type="ECO:0000313" key="9">
    <source>
        <dbReference type="Proteomes" id="UP001282288"/>
    </source>
</evidence>
<dbReference type="EMBL" id="JARAWP010000028">
    <property type="protein sequence ID" value="MDX3023581.1"/>
    <property type="molecule type" value="Genomic_DNA"/>
</dbReference>
<dbReference type="RefSeq" id="WP_010351386.1">
    <property type="nucleotide sequence ID" value="NZ_BCML01000076.1"/>
</dbReference>
<organism evidence="6 9">
    <name type="scientific">Streptomyces acidiscabies</name>
    <dbReference type="NCBI Taxonomy" id="42234"/>
    <lineage>
        <taxon>Bacteria</taxon>
        <taxon>Bacillati</taxon>
        <taxon>Actinomycetota</taxon>
        <taxon>Actinomycetes</taxon>
        <taxon>Kitasatosporales</taxon>
        <taxon>Streptomycetaceae</taxon>
        <taxon>Streptomyces</taxon>
    </lineage>
</organism>
<evidence type="ECO:0000313" key="7">
    <source>
        <dbReference type="EMBL" id="MDX3023581.1"/>
    </source>
</evidence>
<evidence type="ECO:0000256" key="2">
    <source>
        <dbReference type="ARBA" id="ARBA00023163"/>
    </source>
</evidence>
<dbReference type="Pfam" id="PF13490">
    <property type="entry name" value="zf-HC2"/>
    <property type="match status" value="1"/>
</dbReference>
<feature type="transmembrane region" description="Helical" evidence="4">
    <location>
        <begin position="243"/>
        <end position="261"/>
    </location>
</feature>
<dbReference type="Proteomes" id="UP001282288">
    <property type="component" value="Unassembled WGS sequence"/>
</dbReference>
<evidence type="ECO:0000256" key="3">
    <source>
        <dbReference type="SAM" id="MobiDB-lite"/>
    </source>
</evidence>
<accession>A0AAP6BI57</accession>
<keyword evidence="4" id="KW-0812">Transmembrane</keyword>
<evidence type="ECO:0000259" key="5">
    <source>
        <dbReference type="Pfam" id="PF13490"/>
    </source>
</evidence>
<dbReference type="EMBL" id="JARAWC010000038">
    <property type="protein sequence ID" value="MDX2965189.1"/>
    <property type="molecule type" value="Genomic_DNA"/>
</dbReference>
<feature type="transmembrane region" description="Helical" evidence="4">
    <location>
        <begin position="273"/>
        <end position="294"/>
    </location>
</feature>
<evidence type="ECO:0000256" key="1">
    <source>
        <dbReference type="ARBA" id="ARBA00023015"/>
    </source>
</evidence>
<dbReference type="AlphaFoldDB" id="A0AAP6BI57"/>
<reference evidence="6 8" key="1">
    <citation type="journal article" date="2023" name="Microb. Genom.">
        <title>Mesoterricola silvestris gen. nov., sp. nov., Mesoterricola sediminis sp. nov., Geothrix oryzae sp. nov., Geothrix edaphica sp. nov., Geothrix rubra sp. nov., and Geothrix limicola sp. nov., six novel members of Acidobacteriota isolated from soils.</title>
        <authorList>
            <person name="Weisberg A.J."/>
            <person name="Pearce E."/>
            <person name="Kramer C.G."/>
            <person name="Chang J.H."/>
            <person name="Clarke C.R."/>
        </authorList>
    </citation>
    <scope>NUCLEOTIDE SEQUENCE</scope>
    <source>
        <strain evidence="7 8">NB05-1H</strain>
        <strain evidence="6">NRRL_B-16521</strain>
    </source>
</reference>
<dbReference type="InterPro" id="IPR041916">
    <property type="entry name" value="Anti_sigma_zinc_sf"/>
</dbReference>